<dbReference type="PROSITE" id="PS51450">
    <property type="entry name" value="LRR"/>
    <property type="match status" value="2"/>
</dbReference>
<dbReference type="EMBL" id="VJMI01020412">
    <property type="protein sequence ID" value="KAF0704485.1"/>
    <property type="molecule type" value="Genomic_DNA"/>
</dbReference>
<dbReference type="VEuPathDB" id="FungiDB:H257_16948"/>
<evidence type="ECO:0008006" key="4">
    <source>
        <dbReference type="Google" id="ProtNLM"/>
    </source>
</evidence>
<protein>
    <recommendedName>
        <fullName evidence="4">Leucine-rich repeat-containing protein 72</fullName>
    </recommendedName>
</protein>
<evidence type="ECO:0000313" key="3">
    <source>
        <dbReference type="Proteomes" id="UP000469452"/>
    </source>
</evidence>
<dbReference type="PANTHER" id="PTHR46759:SF1">
    <property type="entry name" value="LEUCINE-RICH REPEAT-CONTAINING PROTEIN 72"/>
    <property type="match status" value="1"/>
</dbReference>
<name>A0A6A4Z1G8_APHAT</name>
<accession>A0A6A4Z1G8</accession>
<comment type="caution">
    <text evidence="2">The sequence shown here is derived from an EMBL/GenBank/DDBJ whole genome shotgun (WGS) entry which is preliminary data.</text>
</comment>
<proteinExistence type="predicted"/>
<reference evidence="2 3" key="1">
    <citation type="submission" date="2019-06" db="EMBL/GenBank/DDBJ databases">
        <title>Genomics analysis of Aphanomyces spp. identifies a new class of oomycete effector associated with host adaptation.</title>
        <authorList>
            <person name="Gaulin E."/>
        </authorList>
    </citation>
    <scope>NUCLEOTIDE SEQUENCE [LARGE SCALE GENOMIC DNA]</scope>
    <source>
        <strain evidence="2 3">E</strain>
    </source>
</reference>
<dbReference type="AlphaFoldDB" id="A0A6A4Z1G8"/>
<gene>
    <name evidence="2" type="ORF">AaE_014912</name>
</gene>
<dbReference type="PANTHER" id="PTHR46759">
    <property type="entry name" value="LEUCINE-RICH REPEAT-CONTAINING PROTEIN 72"/>
    <property type="match status" value="1"/>
</dbReference>
<dbReference type="Gene3D" id="3.80.10.10">
    <property type="entry name" value="Ribonuclease Inhibitor"/>
    <property type="match status" value="1"/>
</dbReference>
<dbReference type="Pfam" id="PF14580">
    <property type="entry name" value="LRR_9"/>
    <property type="match status" value="1"/>
</dbReference>
<dbReference type="SUPFAM" id="SSF52058">
    <property type="entry name" value="L domain-like"/>
    <property type="match status" value="1"/>
</dbReference>
<organism evidence="2 3">
    <name type="scientific">Aphanomyces astaci</name>
    <name type="common">Crayfish plague agent</name>
    <dbReference type="NCBI Taxonomy" id="112090"/>
    <lineage>
        <taxon>Eukaryota</taxon>
        <taxon>Sar</taxon>
        <taxon>Stramenopiles</taxon>
        <taxon>Oomycota</taxon>
        <taxon>Saprolegniomycetes</taxon>
        <taxon>Saprolegniales</taxon>
        <taxon>Verrucalvaceae</taxon>
        <taxon>Aphanomyces</taxon>
    </lineage>
</organism>
<feature type="region of interest" description="Disordered" evidence="1">
    <location>
        <begin position="159"/>
        <end position="183"/>
    </location>
</feature>
<dbReference type="Proteomes" id="UP000469452">
    <property type="component" value="Unassembled WGS sequence"/>
</dbReference>
<dbReference type="InterPro" id="IPR001611">
    <property type="entry name" value="Leu-rich_rpt"/>
</dbReference>
<dbReference type="InterPro" id="IPR042655">
    <property type="entry name" value="LRC72"/>
</dbReference>
<dbReference type="InterPro" id="IPR032675">
    <property type="entry name" value="LRR_dom_sf"/>
</dbReference>
<sequence>MRVSNPHGELAVCNEKYVKECTELVMSHRGIDVIGNFDAFVSVEVLWLNHNNIEKIAGLDNCFRIKYLYLQHNHIRSLEGSLRHFTFLRELRLYHNNLHDLHSALKLLEKLVHLEDLDLFGNPLAEEDKYRLHVIASIPSLQVFDRHVVTPEEQLSAKKLSIKRSGGSSAHEHRQGPRLQASTMQRYAPLSGTVKMLLKEVATIERNQKLADELERAKCFELVSPTSQAAGPSSPQANDTTTSLARNCGMDDWVMCHLRKGFKSLEYQEIGVQYYKVIHDTQFATVLSEMLDQGYQLIWADQPLTEESNLSALWPLLGKAIGPDPDDDDERPRHVISWAAFSQAFTQRHVGGNQEPFYWVPLGIPAIEERAQEYFDKAALLQKKLSLLTSPNNQLTQQAHVYSQRGYHLTSLKDQLTRTSHHEIVRTQQQTPPSVLRDSVTLFSYKTKGAKKLMSQPDEDEKKEGTALAKKYNVKSKDFQAYLEAKEAQKPVRVTKQSLAI</sequence>
<evidence type="ECO:0000313" key="2">
    <source>
        <dbReference type="EMBL" id="KAF0704485.1"/>
    </source>
</evidence>
<evidence type="ECO:0000256" key="1">
    <source>
        <dbReference type="SAM" id="MobiDB-lite"/>
    </source>
</evidence>